<keyword evidence="1 2" id="KW-0732">Signal</keyword>
<evidence type="ECO:0000313" key="3">
    <source>
        <dbReference type="Proteomes" id="UP000322000"/>
    </source>
</evidence>
<dbReference type="KEGG" id="tnl:113495391"/>
<evidence type="ECO:0000256" key="2">
    <source>
        <dbReference type="SAM" id="SignalP"/>
    </source>
</evidence>
<evidence type="ECO:0000313" key="4">
    <source>
        <dbReference type="RefSeq" id="XP_026729891.1"/>
    </source>
</evidence>
<accession>A0A7E5VNZ5</accession>
<dbReference type="Proteomes" id="UP000322000">
    <property type="component" value="Chromosome 6"/>
</dbReference>
<dbReference type="GeneID" id="113495391"/>
<name>A0A7E5VNZ5_TRINI</name>
<dbReference type="AlphaFoldDB" id="A0A7E5VNZ5"/>
<reference evidence="4" key="1">
    <citation type="submission" date="2025-08" db="UniProtKB">
        <authorList>
            <consortium name="RefSeq"/>
        </authorList>
    </citation>
    <scope>IDENTIFICATION</scope>
</reference>
<organism evidence="3 4">
    <name type="scientific">Trichoplusia ni</name>
    <name type="common">Cabbage looper</name>
    <dbReference type="NCBI Taxonomy" id="7111"/>
    <lineage>
        <taxon>Eukaryota</taxon>
        <taxon>Metazoa</taxon>
        <taxon>Ecdysozoa</taxon>
        <taxon>Arthropoda</taxon>
        <taxon>Hexapoda</taxon>
        <taxon>Insecta</taxon>
        <taxon>Pterygota</taxon>
        <taxon>Neoptera</taxon>
        <taxon>Endopterygota</taxon>
        <taxon>Lepidoptera</taxon>
        <taxon>Glossata</taxon>
        <taxon>Ditrysia</taxon>
        <taxon>Noctuoidea</taxon>
        <taxon>Noctuidae</taxon>
        <taxon>Plusiinae</taxon>
        <taxon>Trichoplusia</taxon>
    </lineage>
</organism>
<keyword evidence="3" id="KW-1185">Reference proteome</keyword>
<dbReference type="InterPro" id="IPR010512">
    <property type="entry name" value="DUF1091"/>
</dbReference>
<evidence type="ECO:0000256" key="1">
    <source>
        <dbReference type="ARBA" id="ARBA00022729"/>
    </source>
</evidence>
<dbReference type="OrthoDB" id="7439560at2759"/>
<dbReference type="Pfam" id="PF06477">
    <property type="entry name" value="DUF1091"/>
    <property type="match status" value="1"/>
</dbReference>
<dbReference type="InParanoid" id="A0A7E5VNZ5"/>
<gene>
    <name evidence="4" type="primary">LOC113495391</name>
</gene>
<proteinExistence type="predicted"/>
<protein>
    <submittedName>
        <fullName evidence="4">Uncharacterized protein LOC113495391</fullName>
    </submittedName>
</protein>
<dbReference type="RefSeq" id="XP_026729891.1">
    <property type="nucleotide sequence ID" value="XM_026874090.1"/>
</dbReference>
<feature type="chain" id="PRO_5028875393" evidence="2">
    <location>
        <begin position="16"/>
        <end position="183"/>
    </location>
</feature>
<feature type="signal peptide" evidence="2">
    <location>
        <begin position="1"/>
        <end position="15"/>
    </location>
</feature>
<dbReference type="InterPro" id="IPR036846">
    <property type="entry name" value="GM2-AP_sf"/>
</dbReference>
<sequence>MFPIIFLCFLQLCQGNPDASFIVNMDSQMECCDEQSLTVVDVSGLDVGRYNETFAYLNGAINILAEVDSRLMIELILQKEASGSYEVVFSHEVPKFCDELEKGPNSDYYTYLKHIDLPESCPFPEGSYAVTEMIVDTEDMPINSNTAGYYQALLNFYLMPEEGGEKEYVCCLALKLVIETDSK</sequence>
<dbReference type="Gene3D" id="2.70.220.10">
    <property type="entry name" value="Ganglioside GM2 activator"/>
    <property type="match status" value="1"/>
</dbReference>